<dbReference type="Proteomes" id="UP000091857">
    <property type="component" value="Chromosome 10"/>
</dbReference>
<proteinExistence type="predicted"/>
<comment type="caution">
    <text evidence="1">The sequence shown here is derived from an EMBL/GenBank/DDBJ whole genome shotgun (WGS) entry which is preliminary data.</text>
</comment>
<accession>A0ACB7H0V8</accession>
<evidence type="ECO:0000313" key="2">
    <source>
        <dbReference type="Proteomes" id="UP000091857"/>
    </source>
</evidence>
<keyword evidence="2" id="KW-1185">Reference proteome</keyword>
<sequence>MNGDLFYLQSSDNPSMILVSASLIRSRNFRSWNRAMLIALGVKQNLGFVDGTILMPNKDNEFNKEWRRCDYMIYELHRQISLISQENSLVSVYFIRLKRLWDKLGSIEILPPCSYGASKAIDDMNNSNRLIQFLMGLNENFDSVRDQVLVLDPFPSINSTYSMALKHESQKEILSKRNLNSTKTLVLFNQSQGQLQKGKQKKYDPKKGHYNHCNMNGHVRDTYFKLIGYPD</sequence>
<reference evidence="2" key="1">
    <citation type="journal article" date="2016" name="Nat. Biotechnol.">
        <title>Sequencing wild and cultivated cassava and related species reveals extensive interspecific hybridization and genetic diversity.</title>
        <authorList>
            <person name="Bredeson J.V."/>
            <person name="Lyons J.B."/>
            <person name="Prochnik S.E."/>
            <person name="Wu G.A."/>
            <person name="Ha C.M."/>
            <person name="Edsinger-Gonzales E."/>
            <person name="Grimwood J."/>
            <person name="Schmutz J."/>
            <person name="Rabbi I.Y."/>
            <person name="Egesi C."/>
            <person name="Nauluvula P."/>
            <person name="Lebot V."/>
            <person name="Ndunguru J."/>
            <person name="Mkamilo G."/>
            <person name="Bart R.S."/>
            <person name="Setter T.L."/>
            <person name="Gleadow R.M."/>
            <person name="Kulakow P."/>
            <person name="Ferguson M.E."/>
            <person name="Rounsley S."/>
            <person name="Rokhsar D.S."/>
        </authorList>
    </citation>
    <scope>NUCLEOTIDE SEQUENCE [LARGE SCALE GENOMIC DNA]</scope>
    <source>
        <strain evidence="2">cv. AM560-2</strain>
    </source>
</reference>
<gene>
    <name evidence="1" type="ORF">MANES_10G083411v8</name>
</gene>
<dbReference type="EMBL" id="CM004396">
    <property type="protein sequence ID" value="KAG8645665.1"/>
    <property type="molecule type" value="Genomic_DNA"/>
</dbReference>
<protein>
    <submittedName>
        <fullName evidence="1">Uncharacterized protein</fullName>
    </submittedName>
</protein>
<evidence type="ECO:0000313" key="1">
    <source>
        <dbReference type="EMBL" id="KAG8645665.1"/>
    </source>
</evidence>
<organism evidence="1 2">
    <name type="scientific">Manihot esculenta</name>
    <name type="common">Cassava</name>
    <name type="synonym">Jatropha manihot</name>
    <dbReference type="NCBI Taxonomy" id="3983"/>
    <lineage>
        <taxon>Eukaryota</taxon>
        <taxon>Viridiplantae</taxon>
        <taxon>Streptophyta</taxon>
        <taxon>Embryophyta</taxon>
        <taxon>Tracheophyta</taxon>
        <taxon>Spermatophyta</taxon>
        <taxon>Magnoliopsida</taxon>
        <taxon>eudicotyledons</taxon>
        <taxon>Gunneridae</taxon>
        <taxon>Pentapetalae</taxon>
        <taxon>rosids</taxon>
        <taxon>fabids</taxon>
        <taxon>Malpighiales</taxon>
        <taxon>Euphorbiaceae</taxon>
        <taxon>Crotonoideae</taxon>
        <taxon>Manihoteae</taxon>
        <taxon>Manihot</taxon>
    </lineage>
</organism>
<name>A0ACB7H0V8_MANES</name>